<name>S0P225_9ENTE</name>
<dbReference type="RefSeq" id="WP_016185157.1">
    <property type="nucleotide sequence ID" value="NZ_ASWO01000001.1"/>
</dbReference>
<organism evidence="2 3">
    <name type="scientific">Enterococcus sulfureus ATCC 49903</name>
    <dbReference type="NCBI Taxonomy" id="1140003"/>
    <lineage>
        <taxon>Bacteria</taxon>
        <taxon>Bacillati</taxon>
        <taxon>Bacillota</taxon>
        <taxon>Bacilli</taxon>
        <taxon>Lactobacillales</taxon>
        <taxon>Enterococcaceae</taxon>
        <taxon>Enterococcus</taxon>
    </lineage>
</organism>
<evidence type="ECO:0000313" key="2">
    <source>
        <dbReference type="EMBL" id="EOT87604.1"/>
    </source>
</evidence>
<gene>
    <name evidence="2" type="ORF">I573_00660</name>
</gene>
<evidence type="ECO:0000259" key="1">
    <source>
        <dbReference type="Pfam" id="PF05043"/>
    </source>
</evidence>
<comment type="caution">
    <text evidence="2">The sequence shown here is derived from an EMBL/GenBank/DDBJ whole genome shotgun (WGS) entry which is preliminary data.</text>
</comment>
<dbReference type="PATRIC" id="fig|1140003.3.peg.661"/>
<dbReference type="Gene3D" id="1.10.10.10">
    <property type="entry name" value="Winged helix-like DNA-binding domain superfamily/Winged helix DNA-binding domain"/>
    <property type="match status" value="1"/>
</dbReference>
<protein>
    <recommendedName>
        <fullName evidence="1">Mga helix-turn-helix domain-containing protein</fullName>
    </recommendedName>
</protein>
<dbReference type="EMBL" id="ASWO01000001">
    <property type="protein sequence ID" value="EOT87604.1"/>
    <property type="molecule type" value="Genomic_DNA"/>
</dbReference>
<dbReference type="AlphaFoldDB" id="S0P225"/>
<accession>S0P225</accession>
<proteinExistence type="predicted"/>
<reference evidence="2 3" key="1">
    <citation type="submission" date="2013-03" db="EMBL/GenBank/DDBJ databases">
        <title>The Genome Sequence of Enterococcus sulfureus ATCC_49903 (PacBio/Illumina hybrid assembly).</title>
        <authorList>
            <consortium name="The Broad Institute Genomics Platform"/>
            <consortium name="The Broad Institute Genome Sequencing Center for Infectious Disease"/>
            <person name="Earl A."/>
            <person name="Russ C."/>
            <person name="Gilmore M."/>
            <person name="Surin D."/>
            <person name="Walker B."/>
            <person name="Young S."/>
            <person name="Zeng Q."/>
            <person name="Gargeya S."/>
            <person name="Fitzgerald M."/>
            <person name="Haas B."/>
            <person name="Abouelleil A."/>
            <person name="Allen A.W."/>
            <person name="Alvarado L."/>
            <person name="Arachchi H.M."/>
            <person name="Berlin A.M."/>
            <person name="Chapman S.B."/>
            <person name="Gainer-Dewar J."/>
            <person name="Goldberg J."/>
            <person name="Griggs A."/>
            <person name="Gujja S."/>
            <person name="Hansen M."/>
            <person name="Howarth C."/>
            <person name="Imamovic A."/>
            <person name="Ireland A."/>
            <person name="Larimer J."/>
            <person name="McCowan C."/>
            <person name="Murphy C."/>
            <person name="Pearson M."/>
            <person name="Poon T.W."/>
            <person name="Priest M."/>
            <person name="Roberts A."/>
            <person name="Saif S."/>
            <person name="Shea T."/>
            <person name="Sisk P."/>
            <person name="Sykes S."/>
            <person name="Wortman J."/>
            <person name="Nusbaum C."/>
            <person name="Birren B."/>
        </authorList>
    </citation>
    <scope>NUCLEOTIDE SEQUENCE [LARGE SCALE GENOMIC DNA]</scope>
    <source>
        <strain evidence="2 3">ATCC 49903</strain>
    </source>
</reference>
<feature type="domain" description="Mga helix-turn-helix" evidence="1">
    <location>
        <begin position="39"/>
        <end position="118"/>
    </location>
</feature>
<evidence type="ECO:0000313" key="3">
    <source>
        <dbReference type="Proteomes" id="UP000015961"/>
    </source>
</evidence>
<dbReference type="Proteomes" id="UP000015961">
    <property type="component" value="Unassembled WGS sequence"/>
</dbReference>
<sequence length="283" mass="33395">MIRHLLTQTEKTNLNLWISQLSFEEIEAEETLSLYLIKLQHILKPKGIFQLLKHLAYHPITDLPTICQSLSISSSTARRYLYALNKILSTYHIQLSTKHIVYLTGDELLIRTLLLPYFILDTIEKSNTPLEPTVVFNQIKLFQLIRLRSNYSLLDYKQPTRSIDSYLFVSEQGFSYMWEQLLGLREITTLSTSTLSSNFKGNYALKTQNKLLVFFHRLKILTNCYCTQTYTQQFYQLMIQRYEYASYTLPFQFNHPLSLFAITCFFEPVYPSMLAIERFIERI</sequence>
<dbReference type="Pfam" id="PF05043">
    <property type="entry name" value="Mga"/>
    <property type="match status" value="1"/>
</dbReference>
<keyword evidence="3" id="KW-1185">Reference proteome</keyword>
<dbReference type="InterPro" id="IPR007737">
    <property type="entry name" value="Mga_HTH"/>
</dbReference>
<dbReference type="STRING" id="1140003.OMY_00667"/>
<dbReference type="InterPro" id="IPR036388">
    <property type="entry name" value="WH-like_DNA-bd_sf"/>
</dbReference>